<evidence type="ECO:0000313" key="3">
    <source>
        <dbReference type="Proteomes" id="UP000002424"/>
    </source>
</evidence>
<dbReference type="KEGG" id="avn:Avin_26330"/>
<sequence>MPIDEGRRPNVSRGRTSLGARRRTAGMPETPPSAAVPFATAPDERLRRIERSFSRRLVRHRKEAGTGRTAWRPEAAGSVPAFFRLPEYRHTAI</sequence>
<keyword evidence="3" id="KW-1185">Reference proteome</keyword>
<dbReference type="AlphaFoldDB" id="C1DJP0"/>
<feature type="region of interest" description="Disordered" evidence="1">
    <location>
        <begin position="1"/>
        <end position="37"/>
    </location>
</feature>
<dbReference type="EMBL" id="CP001157">
    <property type="protein sequence ID" value="ACO78809.1"/>
    <property type="molecule type" value="Genomic_DNA"/>
</dbReference>
<evidence type="ECO:0000256" key="1">
    <source>
        <dbReference type="SAM" id="MobiDB-lite"/>
    </source>
</evidence>
<dbReference type="HOGENOM" id="CLU_2393537_0_0_6"/>
<dbReference type="EnsemblBacteria" id="ACO78809">
    <property type="protein sequence ID" value="ACO78809"/>
    <property type="gene ID" value="Avin_26330"/>
</dbReference>
<gene>
    <name evidence="2" type="ordered locus">Avin_26330</name>
</gene>
<name>C1DJP0_AZOVD</name>
<protein>
    <submittedName>
        <fullName evidence="2">Uncharacterized protein</fullName>
    </submittedName>
</protein>
<organism evidence="2 3">
    <name type="scientific">Azotobacter vinelandii (strain DJ / ATCC BAA-1303)</name>
    <dbReference type="NCBI Taxonomy" id="322710"/>
    <lineage>
        <taxon>Bacteria</taxon>
        <taxon>Pseudomonadati</taxon>
        <taxon>Pseudomonadota</taxon>
        <taxon>Gammaproteobacteria</taxon>
        <taxon>Pseudomonadales</taxon>
        <taxon>Pseudomonadaceae</taxon>
        <taxon>Azotobacter</taxon>
    </lineage>
</organism>
<accession>C1DJP0</accession>
<dbReference type="STRING" id="322710.Avin_26330"/>
<reference evidence="2 3" key="1">
    <citation type="journal article" date="2009" name="J. Bacteriol.">
        <title>Genome sequence of Azotobacter vinelandii, an obligate aerobe specialized to support diverse anaerobic metabolic processes.</title>
        <authorList>
            <person name="Setubal J.C."/>
            <person name="dos Santos P."/>
            <person name="Goldman B.S."/>
            <person name="Ertesvag H."/>
            <person name="Espin G."/>
            <person name="Rubio L.M."/>
            <person name="Valla S."/>
            <person name="Almeida N.F."/>
            <person name="Balasubramanian D."/>
            <person name="Cromes L."/>
            <person name="Curatti L."/>
            <person name="Du Z."/>
            <person name="Godsy E."/>
            <person name="Goodner B."/>
            <person name="Hellner-Burris K."/>
            <person name="Hernandez J.A."/>
            <person name="Houmiel K."/>
            <person name="Imperial J."/>
            <person name="Kennedy C."/>
            <person name="Larson T.J."/>
            <person name="Latreille P."/>
            <person name="Ligon L.S."/>
            <person name="Lu J."/>
            <person name="Maerk M."/>
            <person name="Miller N.M."/>
            <person name="Norton S."/>
            <person name="O'Carroll I.P."/>
            <person name="Paulsen I."/>
            <person name="Raulfs E.C."/>
            <person name="Roemer R."/>
            <person name="Rosser J."/>
            <person name="Segura D."/>
            <person name="Slater S."/>
            <person name="Stricklin S.L."/>
            <person name="Studholme D.J."/>
            <person name="Sun J."/>
            <person name="Viana C.J."/>
            <person name="Wallin E."/>
            <person name="Wang B."/>
            <person name="Wheeler C."/>
            <person name="Zhu H."/>
            <person name="Dean D.R."/>
            <person name="Dixon R."/>
            <person name="Wood D."/>
        </authorList>
    </citation>
    <scope>NUCLEOTIDE SEQUENCE [LARGE SCALE GENOMIC DNA]</scope>
    <source>
        <strain evidence="3">DJ / ATCC BAA-1303</strain>
    </source>
</reference>
<proteinExistence type="predicted"/>
<dbReference type="Proteomes" id="UP000002424">
    <property type="component" value="Chromosome"/>
</dbReference>
<evidence type="ECO:0000313" key="2">
    <source>
        <dbReference type="EMBL" id="ACO78809.1"/>
    </source>
</evidence>